<keyword evidence="2" id="KW-1133">Transmembrane helix</keyword>
<comment type="caution">
    <text evidence="3">The sequence shown here is derived from an EMBL/GenBank/DDBJ whole genome shotgun (WGS) entry which is preliminary data.</text>
</comment>
<organism evidence="3 4">
    <name type="scientific">Ditylenchus destructor</name>
    <dbReference type="NCBI Taxonomy" id="166010"/>
    <lineage>
        <taxon>Eukaryota</taxon>
        <taxon>Metazoa</taxon>
        <taxon>Ecdysozoa</taxon>
        <taxon>Nematoda</taxon>
        <taxon>Chromadorea</taxon>
        <taxon>Rhabditida</taxon>
        <taxon>Tylenchina</taxon>
        <taxon>Tylenchomorpha</taxon>
        <taxon>Sphaerularioidea</taxon>
        <taxon>Anguinidae</taxon>
        <taxon>Anguininae</taxon>
        <taxon>Ditylenchus</taxon>
    </lineage>
</organism>
<accession>A0AAD4MND2</accession>
<protein>
    <submittedName>
        <fullName evidence="3">Uncharacterized protein</fullName>
    </submittedName>
</protein>
<evidence type="ECO:0000256" key="2">
    <source>
        <dbReference type="SAM" id="Phobius"/>
    </source>
</evidence>
<feature type="region of interest" description="Disordered" evidence="1">
    <location>
        <begin position="431"/>
        <end position="510"/>
    </location>
</feature>
<feature type="compositionally biased region" description="Basic and acidic residues" evidence="1">
    <location>
        <begin position="440"/>
        <end position="452"/>
    </location>
</feature>
<sequence length="593" mass="66613">MENCASGEVVLKMEHGQNFNWHSILEHMQKNASSKVQVTLDNPMDLTDVVEEIERYKNKENTGLAQVREVGDVPRAKLLIRSCQKIFQLMRIPTVILLLSATFITVHSRFLPSNEVRVQRSLEVINDEEYTNGQLIYNKSSVLVRKKREMTALSIAVLSAVLSYGCYIAVDATPIKPYVNYLLKYWGFREGHEGLFWKSLATVVNTNVNLDANGMIHPKRGISGFMNAPAELTSKIQEFREEAAGIIAKKLSDEAEAEARMRKERQQRKAMGIDEPVLSEYVKAPEDLNQMSKAIMADSMIDTLIGINNMGKTTWKYNPNNKEHRTLYEGMLKAKAAIEAKYKNKCELKEMTAAQLPAYKSLVVRMLGAIPIWPRSLFKKINNVPVEEHKVVQKVTDAEAKVIDRELAEKLREIQELYQLLPTFSPTLEQLAEKEEEEESAGKGREKAEPGKIRSLLDIGPPGTLEAGKVEPGKAGIQGSAAGKLPVLAPAQGQPQNGESNGTDKRHPNTWDDLQRTVYDEDEGTDDYVILAGPGYDNKNALSPAIVELKRDTLCFVELSPRVKIFEVSYFWIPRKTDLKRQNSLCPNRSSGP</sequence>
<keyword evidence="4" id="KW-1185">Reference proteome</keyword>
<feature type="transmembrane region" description="Helical" evidence="2">
    <location>
        <begin position="150"/>
        <end position="170"/>
    </location>
</feature>
<keyword evidence="2" id="KW-0812">Transmembrane</keyword>
<name>A0AAD4MND2_9BILA</name>
<evidence type="ECO:0000313" key="4">
    <source>
        <dbReference type="Proteomes" id="UP001201812"/>
    </source>
</evidence>
<keyword evidence="2" id="KW-0472">Membrane</keyword>
<dbReference type="AlphaFoldDB" id="A0AAD4MND2"/>
<evidence type="ECO:0000313" key="3">
    <source>
        <dbReference type="EMBL" id="KAI1698499.1"/>
    </source>
</evidence>
<dbReference type="EMBL" id="JAKKPZ010000215">
    <property type="protein sequence ID" value="KAI1698499.1"/>
    <property type="molecule type" value="Genomic_DNA"/>
</dbReference>
<evidence type="ECO:0000256" key="1">
    <source>
        <dbReference type="SAM" id="MobiDB-lite"/>
    </source>
</evidence>
<dbReference type="Proteomes" id="UP001201812">
    <property type="component" value="Unassembled WGS sequence"/>
</dbReference>
<gene>
    <name evidence="3" type="ORF">DdX_17866</name>
</gene>
<proteinExistence type="predicted"/>
<feature type="transmembrane region" description="Helical" evidence="2">
    <location>
        <begin position="89"/>
        <end position="111"/>
    </location>
</feature>
<reference evidence="3" key="1">
    <citation type="submission" date="2022-01" db="EMBL/GenBank/DDBJ databases">
        <title>Genome Sequence Resource for Two Populations of Ditylenchus destructor, the Migratory Endoparasitic Phytonematode.</title>
        <authorList>
            <person name="Zhang H."/>
            <person name="Lin R."/>
            <person name="Xie B."/>
        </authorList>
    </citation>
    <scope>NUCLEOTIDE SEQUENCE</scope>
    <source>
        <strain evidence="3">BazhouSP</strain>
    </source>
</reference>